<evidence type="ECO:0000259" key="2">
    <source>
        <dbReference type="Pfam" id="PF03432"/>
    </source>
</evidence>
<accession>A0A449CXV1</accession>
<dbReference type="Proteomes" id="UP000386281">
    <property type="component" value="Unassembled WGS sequence"/>
</dbReference>
<dbReference type="AlphaFoldDB" id="A0A449CXV1"/>
<sequence>MIAKITRGSRAGDIGAYLHGPGKANEHVYYDATGEKHSGGQVIGSNIGAEGQTDPARWVPELRAAQQTRPEITKSVWQASLRNTANDRVLSNDEWAEVAQSFAEKMGFENHPWVAVRHGADHVHIVVSRVDYEGNVWHGRNDRRQAQTVCQQLERAHGLEVAARRKTGPKRTVTQVRTVQRRKAALSTLRRPAVAEARSRPPGQDEARPRPVERTREEQQKAVREAVAKKLAARKAMTVAERSRSETLPDTTPRPGRGPRR</sequence>
<feature type="region of interest" description="Disordered" evidence="1">
    <location>
        <begin position="163"/>
        <end position="261"/>
    </location>
</feature>
<proteinExistence type="predicted"/>
<name>A0A449CXV1_9MICO</name>
<organism evidence="3 4">
    <name type="scientific">Brevibacterium casei</name>
    <dbReference type="NCBI Taxonomy" id="33889"/>
    <lineage>
        <taxon>Bacteria</taxon>
        <taxon>Bacillati</taxon>
        <taxon>Actinomycetota</taxon>
        <taxon>Actinomycetes</taxon>
        <taxon>Micrococcales</taxon>
        <taxon>Brevibacteriaceae</taxon>
        <taxon>Brevibacterium</taxon>
    </lineage>
</organism>
<dbReference type="Pfam" id="PF03432">
    <property type="entry name" value="Relaxase"/>
    <property type="match status" value="1"/>
</dbReference>
<evidence type="ECO:0000256" key="1">
    <source>
        <dbReference type="SAM" id="MobiDB-lite"/>
    </source>
</evidence>
<dbReference type="InterPro" id="IPR005094">
    <property type="entry name" value="Endonuclease_MobA/VirD2"/>
</dbReference>
<feature type="compositionally biased region" description="Basic and acidic residues" evidence="1">
    <location>
        <begin position="197"/>
        <end position="228"/>
    </location>
</feature>
<gene>
    <name evidence="3" type="ORF">NCTC12391_00013</name>
</gene>
<protein>
    <submittedName>
        <fullName evidence="3">Relaxase/Mobilisation nuclease domain</fullName>
    </submittedName>
</protein>
<reference evidence="3 4" key="1">
    <citation type="submission" date="2019-02" db="EMBL/GenBank/DDBJ databases">
        <authorList>
            <consortium name="Pathogen Informatics"/>
        </authorList>
    </citation>
    <scope>NUCLEOTIDE SEQUENCE [LARGE SCALE GENOMIC DNA]</scope>
    <source>
        <strain evidence="3 4">3012STDY7078520</strain>
    </source>
</reference>
<evidence type="ECO:0000313" key="4">
    <source>
        <dbReference type="Proteomes" id="UP000386281"/>
    </source>
</evidence>
<evidence type="ECO:0000313" key="3">
    <source>
        <dbReference type="EMBL" id="VEW10185.1"/>
    </source>
</evidence>
<feature type="domain" description="MobA/VirD2-like nuclease" evidence="2">
    <location>
        <begin position="36"/>
        <end position="159"/>
    </location>
</feature>
<dbReference type="RefSeq" id="WP_190246439.1">
    <property type="nucleotide sequence ID" value="NZ_CAACXN010000004.1"/>
</dbReference>
<dbReference type="EMBL" id="CAACXN010000004">
    <property type="protein sequence ID" value="VEW10185.1"/>
    <property type="molecule type" value="Genomic_DNA"/>
</dbReference>